<dbReference type="InterPro" id="IPR054363">
    <property type="entry name" value="GH95_cat"/>
</dbReference>
<feature type="domain" description="Alpha fucosidase A-like C-terminal" evidence="3">
    <location>
        <begin position="655"/>
        <end position="705"/>
    </location>
</feature>
<evidence type="ECO:0000259" key="3">
    <source>
        <dbReference type="Pfam" id="PF21307"/>
    </source>
</evidence>
<evidence type="ECO:0000313" key="6">
    <source>
        <dbReference type="Proteomes" id="UP000676967"/>
    </source>
</evidence>
<dbReference type="Pfam" id="PF14498">
    <property type="entry name" value="Glyco_hyd_65N_2"/>
    <property type="match status" value="1"/>
</dbReference>
<dbReference type="Proteomes" id="UP000676967">
    <property type="component" value="Chromosome"/>
</dbReference>
<evidence type="ECO:0000259" key="2">
    <source>
        <dbReference type="Pfam" id="PF14498"/>
    </source>
</evidence>
<dbReference type="SUPFAM" id="SSF48208">
    <property type="entry name" value="Six-hairpin glycosidases"/>
    <property type="match status" value="1"/>
</dbReference>
<feature type="domain" description="Glycosyl hydrolase family 95 N-terminal" evidence="2">
    <location>
        <begin position="42"/>
        <end position="185"/>
    </location>
</feature>
<feature type="domain" description="Glycosyl hydrolase family 95 catalytic" evidence="4">
    <location>
        <begin position="291"/>
        <end position="641"/>
    </location>
</feature>
<evidence type="ECO:0008006" key="7">
    <source>
        <dbReference type="Google" id="ProtNLM"/>
    </source>
</evidence>
<dbReference type="InterPro" id="IPR012341">
    <property type="entry name" value="6hp_glycosidase-like_sf"/>
</dbReference>
<dbReference type="Pfam" id="PF21307">
    <property type="entry name" value="Glyco_hydro_95_C"/>
    <property type="match status" value="1"/>
</dbReference>
<dbReference type="Gene3D" id="2.70.98.50">
    <property type="entry name" value="putative glycoside hydrolase family protein from bacillus halodurans"/>
    <property type="match status" value="1"/>
</dbReference>
<keyword evidence="6" id="KW-1185">Reference proteome</keyword>
<dbReference type="PANTHER" id="PTHR31084">
    <property type="entry name" value="ALPHA-L-FUCOSIDASE 2"/>
    <property type="match status" value="1"/>
</dbReference>
<dbReference type="InterPro" id="IPR049053">
    <property type="entry name" value="AFCA-like_C"/>
</dbReference>
<protein>
    <recommendedName>
        <fullName evidence="7">Glycosyl hydrolase family 95 N-terminal domain-containing protein</fullName>
    </recommendedName>
</protein>
<evidence type="ECO:0000256" key="1">
    <source>
        <dbReference type="SAM" id="MobiDB-lite"/>
    </source>
</evidence>
<evidence type="ECO:0000313" key="5">
    <source>
        <dbReference type="EMBL" id="BCJ44761.1"/>
    </source>
</evidence>
<name>A0ABM7LZL6_9ACTN</name>
<gene>
    <name evidence="5" type="ORF">Aiant_54180</name>
</gene>
<reference evidence="5 6" key="1">
    <citation type="submission" date="2020-08" db="EMBL/GenBank/DDBJ databases">
        <title>Whole genome shotgun sequence of Actinoplanes ianthinogenes NBRC 13996.</title>
        <authorList>
            <person name="Komaki H."/>
            <person name="Tamura T."/>
        </authorList>
    </citation>
    <scope>NUCLEOTIDE SEQUENCE [LARGE SCALE GENOMIC DNA]</scope>
    <source>
        <strain evidence="5 6">NBRC 13996</strain>
    </source>
</reference>
<organism evidence="5 6">
    <name type="scientific">Actinoplanes ianthinogenes</name>
    <dbReference type="NCBI Taxonomy" id="122358"/>
    <lineage>
        <taxon>Bacteria</taxon>
        <taxon>Bacillati</taxon>
        <taxon>Actinomycetota</taxon>
        <taxon>Actinomycetes</taxon>
        <taxon>Micromonosporales</taxon>
        <taxon>Micromonosporaceae</taxon>
        <taxon>Actinoplanes</taxon>
    </lineage>
</organism>
<sequence length="727" mass="78013">MTSAVNGPVPPADPDSPAAATGRTPLSFPGVCPVSHPAIATENWEHALITGNGRQGALCYGSPTALRFTLAHEEVFQPVTEPLPAPHTATALPRLREMLRAGRFAEAAAEVCDLAAAEHTGFAETRWIDPLIGTATLTVIPDRPGGGWSRHTDFGTGRVVHQWDGVTCEAFFSRPADALLIRLTGCGGTLSLAPVGGTPERPVDFTVDGPTLTARFRGADWAGALDGYTVTARSWRTGSGVVIAARTTPGLKPAGLPAMPDFDALLAAHAAEHGDLFGRARLDLPGDRRTQLLFDAGRYAIISSTGSRPPTLQGVWSGTWSPPWRSAWTIDGNLQAALLAVHTTGTPELMPPLFDLLDALRDDLRENARRLYGVPGLYAPAHLGTHGRQNHFGPIWCLTFWTAGAAWLGRLYLEHWQHTGDRSFLDERALPYLREVADFHLAFAEIDGGRARFSPSYSPENHPVNTGAQATVDAAMDVRAVGDVLRALLTHDAGDPRAPRWQALLDALPPHRISPAGELAEWLDPRFDDNHEHRHCSHLYPFYYAGDVTIEEDPALRAAAVAAVRRRLRWWLSEASDEMGYGLALLGVAAARLGLAAEAHAALTRLAEAYWRPNLVPTHNRDHLFNVDLAGGFPALVAAMLLASRDVVPGGPARLRLLPALPAEWLTGSVRGLVARGPVRVDLAWRPGMLEATLTSAQARTAVVGWPGGTVTVALLAGVPSRLSLPG</sequence>
<feature type="region of interest" description="Disordered" evidence="1">
    <location>
        <begin position="1"/>
        <end position="24"/>
    </location>
</feature>
<dbReference type="InterPro" id="IPR008928">
    <property type="entry name" value="6-hairpin_glycosidase_sf"/>
</dbReference>
<proteinExistence type="predicted"/>
<dbReference type="Pfam" id="PF22124">
    <property type="entry name" value="Glyco_hydro_95_cat"/>
    <property type="match status" value="1"/>
</dbReference>
<evidence type="ECO:0000259" key="4">
    <source>
        <dbReference type="Pfam" id="PF22124"/>
    </source>
</evidence>
<dbReference type="InterPro" id="IPR027414">
    <property type="entry name" value="GH95_N_dom"/>
</dbReference>
<dbReference type="PANTHER" id="PTHR31084:SF0">
    <property type="entry name" value="ALPHA-L-FUCOSIDASE 2"/>
    <property type="match status" value="1"/>
</dbReference>
<accession>A0ABM7LZL6</accession>
<dbReference type="Gene3D" id="1.50.10.10">
    <property type="match status" value="1"/>
</dbReference>
<dbReference type="EMBL" id="AP023356">
    <property type="protein sequence ID" value="BCJ44761.1"/>
    <property type="molecule type" value="Genomic_DNA"/>
</dbReference>